<reference evidence="6 7" key="1">
    <citation type="submission" date="2016-10" db="EMBL/GenBank/DDBJ databases">
        <authorList>
            <person name="Cai Z."/>
        </authorList>
    </citation>
    <scope>NUCLEOTIDE SEQUENCE [LARGE SCALE GENOMIC DNA]</scope>
</reference>
<evidence type="ECO:0000256" key="5">
    <source>
        <dbReference type="ARBA" id="ARBA00035379"/>
    </source>
</evidence>
<dbReference type="GO" id="GO:0006412">
    <property type="term" value="P:translation"/>
    <property type="evidence" value="ECO:0007669"/>
    <property type="project" value="InterPro"/>
</dbReference>
<keyword evidence="3" id="KW-0689">Ribosomal protein</keyword>
<name>A0A383VA03_TETOB</name>
<dbReference type="Proteomes" id="UP000256970">
    <property type="component" value="Unassembled WGS sequence"/>
</dbReference>
<dbReference type="STRING" id="3088.A0A383VA03"/>
<evidence type="ECO:0000256" key="4">
    <source>
        <dbReference type="ARBA" id="ARBA00023274"/>
    </source>
</evidence>
<evidence type="ECO:0000256" key="1">
    <source>
        <dbReference type="ARBA" id="ARBA00008561"/>
    </source>
</evidence>
<keyword evidence="7" id="KW-1185">Reference proteome</keyword>
<comment type="similarity">
    <text evidence="1">Belongs to the chloroplast-specific ribosomal protein cS23 family.</text>
</comment>
<dbReference type="AlphaFoldDB" id="A0A383VA03"/>
<dbReference type="GO" id="GO:0003735">
    <property type="term" value="F:structural constituent of ribosome"/>
    <property type="evidence" value="ECO:0007669"/>
    <property type="project" value="InterPro"/>
</dbReference>
<sequence>MASQALASSSTGRACQARSVRRSSCSKAFTAIARPAARQQQLRLQATAEDEVIDLAQVTLAGPSSAVDTPAEELDLSAEELVAAAEATHLSSLAVADIEAAFLEGTGDEELSGYLSALQAEADALQLNGKGAAADAALTPLAAAASEMLESGDVPEAAVLEDLGVASGPVERDVLEGLPNEEALQDTCITCDVPEAAVLEDLGVASGPVERDVLEGLPNEEALQARQVVAALKLSKQELAEHVLPEDWDATTTDWFTNKDEEDTPLPEYKLVFLWMDKNIAVGVDQVYARGNSSPLTEYFVWPRKDAWEELKMALEARSWISDLDKVRLLNRLTEVINFWMGEAGPDGAPLAKKSIEEARAQFPDCSFAGTL</sequence>
<dbReference type="PANTHER" id="PTHR35108:SF1">
    <property type="entry name" value="OS04G0461100 PROTEIN"/>
    <property type="match status" value="1"/>
</dbReference>
<protein>
    <recommendedName>
        <fullName evidence="5">30S ribosomal protein 3, chloroplastic</fullName>
    </recommendedName>
</protein>
<gene>
    <name evidence="6" type="ORF">BQ4739_LOCUS3005</name>
</gene>
<proteinExistence type="inferred from homology"/>
<dbReference type="Pfam" id="PF04839">
    <property type="entry name" value="PSRP-3_Ycf65"/>
    <property type="match status" value="1"/>
</dbReference>
<keyword evidence="4" id="KW-0687">Ribonucleoprotein</keyword>
<dbReference type="PANTHER" id="PTHR35108">
    <property type="entry name" value="30S RIBOSOMAL PROTEIN 3, CHLOROPLASTIC"/>
    <property type="match status" value="1"/>
</dbReference>
<dbReference type="GO" id="GO:0005840">
    <property type="term" value="C:ribosome"/>
    <property type="evidence" value="ECO:0007669"/>
    <property type="project" value="UniProtKB-KW"/>
</dbReference>
<evidence type="ECO:0000313" key="7">
    <source>
        <dbReference type="Proteomes" id="UP000256970"/>
    </source>
</evidence>
<dbReference type="InterPro" id="IPR006924">
    <property type="entry name" value="Ribosomal_cS23-like"/>
</dbReference>
<accession>A0A383VA03</accession>
<evidence type="ECO:0000256" key="3">
    <source>
        <dbReference type="ARBA" id="ARBA00022980"/>
    </source>
</evidence>
<organism evidence="6 7">
    <name type="scientific">Tetradesmus obliquus</name>
    <name type="common">Green alga</name>
    <name type="synonym">Acutodesmus obliquus</name>
    <dbReference type="NCBI Taxonomy" id="3088"/>
    <lineage>
        <taxon>Eukaryota</taxon>
        <taxon>Viridiplantae</taxon>
        <taxon>Chlorophyta</taxon>
        <taxon>core chlorophytes</taxon>
        <taxon>Chlorophyceae</taxon>
        <taxon>CS clade</taxon>
        <taxon>Sphaeropleales</taxon>
        <taxon>Scenedesmaceae</taxon>
        <taxon>Tetradesmus</taxon>
    </lineage>
</organism>
<evidence type="ECO:0000313" key="6">
    <source>
        <dbReference type="EMBL" id="SZX62417.1"/>
    </source>
</evidence>
<comment type="subunit">
    <text evidence="2">Part of the 30S ribosomal subunit.</text>
</comment>
<evidence type="ECO:0000256" key="2">
    <source>
        <dbReference type="ARBA" id="ARBA00011458"/>
    </source>
</evidence>
<dbReference type="Gene3D" id="3.30.390.140">
    <property type="match status" value="1"/>
</dbReference>
<dbReference type="EMBL" id="FNXT01000225">
    <property type="protein sequence ID" value="SZX62417.1"/>
    <property type="molecule type" value="Genomic_DNA"/>
</dbReference>
<dbReference type="GO" id="GO:1990904">
    <property type="term" value="C:ribonucleoprotein complex"/>
    <property type="evidence" value="ECO:0007669"/>
    <property type="project" value="UniProtKB-KW"/>
</dbReference>
<dbReference type="InterPro" id="IPR038447">
    <property type="entry name" value="PSRP-3/Ycf65_sf"/>
</dbReference>